<reference evidence="2 3" key="1">
    <citation type="submission" date="2020-08" db="EMBL/GenBank/DDBJ databases">
        <title>Complete genome sequence of Entomobacter blattae G55GP.</title>
        <authorList>
            <person name="Poehlein A."/>
            <person name="Guzman J."/>
            <person name="Daniel R."/>
            <person name="Vilcinskas A."/>
        </authorList>
    </citation>
    <scope>NUCLEOTIDE SEQUENCE [LARGE SCALE GENOMIC DNA]</scope>
    <source>
        <strain evidence="2 3">G55GP</strain>
    </source>
</reference>
<feature type="transmembrane region" description="Helical" evidence="1">
    <location>
        <begin position="343"/>
        <end position="363"/>
    </location>
</feature>
<sequence length="431" mass="48416">MEKQNSVKKRETSAYFILGMGILLFIILIARRPDLLTNAQFWAEDGKVWYADAYNFGILHSLTLPITGYFQTFSRLIASLSLLFPLLYAPLIYNLIALVVRVLVLTFFLGKRFDDIPIVPRVFTVFYAALLPNISEVHANVTNTHWYLALYAFLIIIAKPSKGIGWGVHDFFITFIAAVSGPSPLFILPTLLIRFWAKEGVYGLYNIKKLASYAVTPGVLGLGLGCFVQISCVVMERQTRIAASLDLGVNFEKFCKIISSRILNGFVPDSISDLPWQHPSLAVGITVVFFLAVLWMLSYRDWRFLSVITFTFSLVAAALYTPVIASQSDVWSLFRIFGAAGRYFIIPQMCLFGVVAIGLYALIKSKNFQYLYIGCFSVTILGIGIKFFSLPPLPDYHWAQEVQKFNAAPSHSKVVLAIPPPPEWTVELEKK</sequence>
<protein>
    <recommendedName>
        <fullName evidence="4">DUF2029 domain-containing protein</fullName>
    </recommendedName>
</protein>
<keyword evidence="3" id="KW-1185">Reference proteome</keyword>
<feature type="transmembrane region" description="Helical" evidence="1">
    <location>
        <begin position="82"/>
        <end position="110"/>
    </location>
</feature>
<dbReference type="Proteomes" id="UP000516349">
    <property type="component" value="Chromosome"/>
</dbReference>
<feature type="transmembrane region" description="Helical" evidence="1">
    <location>
        <begin position="276"/>
        <end position="297"/>
    </location>
</feature>
<evidence type="ECO:0000313" key="3">
    <source>
        <dbReference type="Proteomes" id="UP000516349"/>
    </source>
</evidence>
<dbReference type="KEGG" id="ebla:JGUZn3_14390"/>
<feature type="transmembrane region" description="Helical" evidence="1">
    <location>
        <begin position="12"/>
        <end position="30"/>
    </location>
</feature>
<evidence type="ECO:0000313" key="2">
    <source>
        <dbReference type="EMBL" id="QNT78663.1"/>
    </source>
</evidence>
<evidence type="ECO:0000256" key="1">
    <source>
        <dbReference type="SAM" id="Phobius"/>
    </source>
</evidence>
<feature type="transmembrane region" description="Helical" evidence="1">
    <location>
        <begin position="370"/>
        <end position="388"/>
    </location>
</feature>
<organism evidence="2 3">
    <name type="scientific">Entomobacter blattae</name>
    <dbReference type="NCBI Taxonomy" id="2762277"/>
    <lineage>
        <taxon>Bacteria</taxon>
        <taxon>Pseudomonadati</taxon>
        <taxon>Pseudomonadota</taxon>
        <taxon>Alphaproteobacteria</taxon>
        <taxon>Acetobacterales</taxon>
        <taxon>Acetobacteraceae</taxon>
        <taxon>Entomobacter</taxon>
    </lineage>
</organism>
<feature type="transmembrane region" description="Helical" evidence="1">
    <location>
        <begin position="304"/>
        <end position="323"/>
    </location>
</feature>
<keyword evidence="1" id="KW-0812">Transmembrane</keyword>
<proteinExistence type="predicted"/>
<feature type="transmembrane region" description="Helical" evidence="1">
    <location>
        <begin position="50"/>
        <end position="70"/>
    </location>
</feature>
<accession>A0A7H1NSA3</accession>
<name>A0A7H1NSA3_9PROT</name>
<feature type="transmembrane region" description="Helical" evidence="1">
    <location>
        <begin position="209"/>
        <end position="230"/>
    </location>
</feature>
<gene>
    <name evidence="2" type="ORF">JGUZn3_14390</name>
</gene>
<dbReference type="EMBL" id="CP060244">
    <property type="protein sequence ID" value="QNT78663.1"/>
    <property type="molecule type" value="Genomic_DNA"/>
</dbReference>
<dbReference type="AlphaFoldDB" id="A0A7H1NSA3"/>
<evidence type="ECO:0008006" key="4">
    <source>
        <dbReference type="Google" id="ProtNLM"/>
    </source>
</evidence>
<dbReference type="RefSeq" id="WP_203412909.1">
    <property type="nucleotide sequence ID" value="NZ_CP060244.1"/>
</dbReference>
<keyword evidence="1" id="KW-0472">Membrane</keyword>
<feature type="transmembrane region" description="Helical" evidence="1">
    <location>
        <begin position="171"/>
        <end position="197"/>
    </location>
</feature>
<keyword evidence="1" id="KW-1133">Transmembrane helix</keyword>